<dbReference type="AlphaFoldDB" id="A0A6M5YKA9"/>
<reference evidence="2" key="1">
    <citation type="submission" date="2020-05" db="EMBL/GenBank/DDBJ databases">
        <title>Frigoriglobus tundricola gen. nov., sp. nov., a psychrotolerant cellulolytic planctomycete of the family Gemmataceae with two divergent copies of 16S rRNA gene.</title>
        <authorList>
            <person name="Kulichevskaya I.S."/>
            <person name="Ivanova A.A."/>
            <person name="Naumoff D.G."/>
            <person name="Beletsky A.V."/>
            <person name="Rijpstra W.I.C."/>
            <person name="Sinninghe Damste J.S."/>
            <person name="Mardanov A.V."/>
            <person name="Ravin N.V."/>
            <person name="Dedysh S.N."/>
        </authorList>
    </citation>
    <scope>NUCLEOTIDE SEQUENCE [LARGE SCALE GENOMIC DNA]</scope>
    <source>
        <strain evidence="2">PL17</strain>
    </source>
</reference>
<dbReference type="KEGG" id="ftj:FTUN_1915"/>
<proteinExistence type="predicted"/>
<accession>A0A6M5YKA9</accession>
<organism evidence="1 2">
    <name type="scientific">Frigoriglobus tundricola</name>
    <dbReference type="NCBI Taxonomy" id="2774151"/>
    <lineage>
        <taxon>Bacteria</taxon>
        <taxon>Pseudomonadati</taxon>
        <taxon>Planctomycetota</taxon>
        <taxon>Planctomycetia</taxon>
        <taxon>Gemmatales</taxon>
        <taxon>Gemmataceae</taxon>
        <taxon>Frigoriglobus</taxon>
    </lineage>
</organism>
<evidence type="ECO:0000313" key="1">
    <source>
        <dbReference type="EMBL" id="QJW94395.1"/>
    </source>
</evidence>
<protein>
    <submittedName>
        <fullName evidence="1">Uncharacterized protein</fullName>
    </submittedName>
</protein>
<evidence type="ECO:0000313" key="2">
    <source>
        <dbReference type="Proteomes" id="UP000503447"/>
    </source>
</evidence>
<keyword evidence="2" id="KW-1185">Reference proteome</keyword>
<dbReference type="Proteomes" id="UP000503447">
    <property type="component" value="Chromosome"/>
</dbReference>
<name>A0A6M5YKA9_9BACT</name>
<gene>
    <name evidence="1" type="ORF">FTUN_1915</name>
</gene>
<sequence>MDDGLSGAGSLVVSGARVRVSGEAVRVGPVRAPDEPAPKIEVVRNGDAIQTIQIVCTCGERICIRCDY</sequence>
<dbReference type="EMBL" id="CP053452">
    <property type="protein sequence ID" value="QJW94395.1"/>
    <property type="molecule type" value="Genomic_DNA"/>
</dbReference>
<dbReference type="RefSeq" id="WP_171470408.1">
    <property type="nucleotide sequence ID" value="NZ_CP053452.2"/>
</dbReference>